<feature type="domain" description="GTA TIM-barrel-like" evidence="1">
    <location>
        <begin position="441"/>
        <end position="734"/>
    </location>
</feature>
<feature type="domain" description="Tip attachment protein J" evidence="2">
    <location>
        <begin position="792"/>
        <end position="951"/>
    </location>
</feature>
<evidence type="ECO:0000313" key="5">
    <source>
        <dbReference type="Proteomes" id="UP000277498"/>
    </source>
</evidence>
<dbReference type="InterPro" id="IPR017853">
    <property type="entry name" value="GH"/>
</dbReference>
<name>A0A3P5XUN3_9RHOB</name>
<dbReference type="Pfam" id="PF23666">
    <property type="entry name" value="Rcc01698_C"/>
    <property type="match status" value="1"/>
</dbReference>
<dbReference type="InterPro" id="IPR025195">
    <property type="entry name" value="GTA_TIM_dom"/>
</dbReference>
<dbReference type="EMBL" id="UXAW01000088">
    <property type="protein sequence ID" value="VDC31778.1"/>
    <property type="molecule type" value="Genomic_DNA"/>
</dbReference>
<organism evidence="4 5">
    <name type="scientific">Pseudogemmobacter humi</name>
    <dbReference type="NCBI Taxonomy" id="2483812"/>
    <lineage>
        <taxon>Bacteria</taxon>
        <taxon>Pseudomonadati</taxon>
        <taxon>Pseudomonadota</taxon>
        <taxon>Alphaproteobacteria</taxon>
        <taxon>Rhodobacterales</taxon>
        <taxon>Paracoccaceae</taxon>
        <taxon>Pseudogemmobacter</taxon>
    </lineage>
</organism>
<evidence type="ECO:0000313" key="4">
    <source>
        <dbReference type="EMBL" id="VDC31778.1"/>
    </source>
</evidence>
<evidence type="ECO:0000259" key="1">
    <source>
        <dbReference type="Pfam" id="PF13547"/>
    </source>
</evidence>
<dbReference type="Gene3D" id="3.20.20.80">
    <property type="entry name" value="Glycosidases"/>
    <property type="match status" value="1"/>
</dbReference>
<evidence type="ECO:0000259" key="2">
    <source>
        <dbReference type="Pfam" id="PF13550"/>
    </source>
</evidence>
<gene>
    <name evidence="4" type="ORF">XINFAN_03132</name>
</gene>
<dbReference type="InterPro" id="IPR056490">
    <property type="entry name" value="Rcc01698_C"/>
</dbReference>
<dbReference type="CDD" id="cd19607">
    <property type="entry name" value="GTA_TIM-barrel-like"/>
    <property type="match status" value="1"/>
</dbReference>
<dbReference type="Pfam" id="PF13550">
    <property type="entry name" value="Phage-tail_3"/>
    <property type="match status" value="1"/>
</dbReference>
<feature type="domain" description="Rcc01698-like C-terminal" evidence="3">
    <location>
        <begin position="1042"/>
        <end position="1142"/>
    </location>
</feature>
<reference evidence="4 5" key="1">
    <citation type="submission" date="2018-11" db="EMBL/GenBank/DDBJ databases">
        <authorList>
            <person name="Criscuolo A."/>
        </authorList>
    </citation>
    <scope>NUCLEOTIDE SEQUENCE [LARGE SCALE GENOMIC DNA]</scope>
    <source>
        <strain evidence="4">ACIP111625</strain>
    </source>
</reference>
<sequence>MATLLLSAAGAALGAGFGGTVLGLSGAVIGRAIGATLGRAIDQRVLGGGSEAVEVGRIDRLRLAGAGDGAAIARVWGRMRIAGHVIWASQFEEHAQSRRGGKGGGPKVTEYSYTVSLAVGLCEGEILKVGRIWADGTEVAPGSLNLRVYHGSDDQLPDPKIEAVEGTGEVPAFRGLAYVVIEDLDVTAYGNRVPQFSFEVVRNAQGPALAPERCLSEVVKAVAMIPGTGEYALATTPVHLSYGPGQNVAVNSNSPSGVTDFRTSLDHLTSELPGCDSVSLVVSWFGSDLRCGTCEVKPRVEQKQYDGQGMAWRAGGVARAAAEEVPRIDGASVYGGTPADGSVIEAIRAIRAEGREVMFYPFILMEQLAGNSLPDPWSGAADQPVLPWRGRITGSVAPGREGTSDRTALADAEVAAFFGSAMPGHFSESGGRVLYSGPAEWKYRRFILHYAHLCRLAGGVEAFCIGSEMRGLTQLRNASDGFPAVAELIRLAGEVRGILGPDTKISYAADWTEYGACTADGNVYFPLDPLWADPAVDFVGIDNYMPLSDWRDGPDHADAGWGSIGNLDYLKANIAGGEYFDWYYDSPEGEAAQIRRPITDEAWDEPWMFRVKDLAGWWNNPHHPRQGGVRAAAPSPWVPGSKPIRFTEYGCAAIDKGTNQPNRFLDLHSSESALPRASNGQRDDLIQMQYLRAMAEYWQEPANNPVSALYDGPMLDFGRAHVWAWDARPFPEFPGRGDLWSDAPNYLRGHWLNGRATNQPLAAVLREICGAGGVQALDTQEAQGVVRGYVVDQVQSGRASVQPLMQAFGVDASDREGKLHFARRRPGVDHWLSAGDYAVDDLDGLAEISRAPEPETGAAIRLGHVDAEGNYEIRMSEARQPDEDQRTVAASELALCLTSGEARTIVLRWLAEARIGRDGLRLSLPPSRLDVGAGHRIATPDGATWRVDRVEQAGVRRIEATRIEGGVYEAPDVTDEVPRLTPFVSPVPVWPVFLDLPLLSGNEVPYQPHVAVAANPWPGPVAVWSAAPEGGFGLNRLVTQPAVMGITESPLFAARPGVWDRGPALRLRLASGALQSASPVAVLNGANAMAIGDGSAGNWEVFQFSDAWLVAPQTWEVSLRLRGQAGTDGIMPAVWPEGSTVVLLNGAPAQIELAASARGLSRDYRIGVLGRGYDDPAAVAIGTAFDGIGLRPLPVAHLRAAGGAGQDLHLSWIRRTRIDGDNWQQSEVPLGEESESYLVRVMSGESVRASYPTGEPALTYSAAMQAADGAGSSFAIAVAQVSTRFGPGPFRRIAVGP</sequence>
<dbReference type="OrthoDB" id="8445115at2"/>
<proteinExistence type="predicted"/>
<dbReference type="Pfam" id="PF13547">
    <property type="entry name" value="GTA_TIM"/>
    <property type="match status" value="1"/>
</dbReference>
<protein>
    <recommendedName>
        <fullName evidence="6">Host specificity protein</fullName>
    </recommendedName>
</protein>
<dbReference type="InterPro" id="IPR032876">
    <property type="entry name" value="J_dom"/>
</dbReference>
<accession>A0A3P5XUN3</accession>
<dbReference type="SUPFAM" id="SSF51445">
    <property type="entry name" value="(Trans)glycosidases"/>
    <property type="match status" value="1"/>
</dbReference>
<evidence type="ECO:0000259" key="3">
    <source>
        <dbReference type="Pfam" id="PF23666"/>
    </source>
</evidence>
<dbReference type="RefSeq" id="WP_124087850.1">
    <property type="nucleotide sequence ID" value="NZ_UXAW01000088.1"/>
</dbReference>
<evidence type="ECO:0008006" key="6">
    <source>
        <dbReference type="Google" id="ProtNLM"/>
    </source>
</evidence>
<keyword evidence="5" id="KW-1185">Reference proteome</keyword>
<dbReference type="Proteomes" id="UP000277498">
    <property type="component" value="Unassembled WGS sequence"/>
</dbReference>